<organism evidence="1 2">
    <name type="scientific">Plakobranchus ocellatus</name>
    <dbReference type="NCBI Taxonomy" id="259542"/>
    <lineage>
        <taxon>Eukaryota</taxon>
        <taxon>Metazoa</taxon>
        <taxon>Spiralia</taxon>
        <taxon>Lophotrochozoa</taxon>
        <taxon>Mollusca</taxon>
        <taxon>Gastropoda</taxon>
        <taxon>Heterobranchia</taxon>
        <taxon>Euthyneura</taxon>
        <taxon>Panpulmonata</taxon>
        <taxon>Sacoglossa</taxon>
        <taxon>Placobranchoidea</taxon>
        <taxon>Plakobranchidae</taxon>
        <taxon>Plakobranchus</taxon>
    </lineage>
</organism>
<dbReference type="EMBL" id="BLXT01002301">
    <property type="protein sequence ID" value="GFN92976.1"/>
    <property type="molecule type" value="Genomic_DNA"/>
</dbReference>
<dbReference type="Proteomes" id="UP000735302">
    <property type="component" value="Unassembled WGS sequence"/>
</dbReference>
<proteinExistence type="predicted"/>
<accession>A0AAV3ZEL6</accession>
<evidence type="ECO:0000313" key="2">
    <source>
        <dbReference type="Proteomes" id="UP000735302"/>
    </source>
</evidence>
<comment type="caution">
    <text evidence="1">The sequence shown here is derived from an EMBL/GenBank/DDBJ whole genome shotgun (WGS) entry which is preliminary data.</text>
</comment>
<evidence type="ECO:0000313" key="1">
    <source>
        <dbReference type="EMBL" id="GFN92976.1"/>
    </source>
</evidence>
<gene>
    <name evidence="1" type="ORF">PoB_001948200</name>
</gene>
<dbReference type="AlphaFoldDB" id="A0AAV3ZEL6"/>
<reference evidence="1 2" key="1">
    <citation type="journal article" date="2021" name="Elife">
        <title>Chloroplast acquisition without the gene transfer in kleptoplastic sea slugs, Plakobranchus ocellatus.</title>
        <authorList>
            <person name="Maeda T."/>
            <person name="Takahashi S."/>
            <person name="Yoshida T."/>
            <person name="Shimamura S."/>
            <person name="Takaki Y."/>
            <person name="Nagai Y."/>
            <person name="Toyoda A."/>
            <person name="Suzuki Y."/>
            <person name="Arimoto A."/>
            <person name="Ishii H."/>
            <person name="Satoh N."/>
            <person name="Nishiyama T."/>
            <person name="Hasebe M."/>
            <person name="Maruyama T."/>
            <person name="Minagawa J."/>
            <person name="Obokata J."/>
            <person name="Shigenobu S."/>
        </authorList>
    </citation>
    <scope>NUCLEOTIDE SEQUENCE [LARGE SCALE GENOMIC DNA]</scope>
</reference>
<protein>
    <submittedName>
        <fullName evidence="1">Craniofacial development protein 2-like</fullName>
    </submittedName>
</protein>
<sequence>MRWRGSMAETLVRLRQSMPSSQPTHQASAFMRLLGQATENSSSQSTSFVYFLTLDLVERLCGWTNGCAVTVVGEKPSMYARWVEVNVDEFLSFHWFVDVHVCDQDPTFLYVLE</sequence>
<name>A0AAV3ZEL6_9GAST</name>
<keyword evidence="2" id="KW-1185">Reference proteome</keyword>